<organism evidence="1">
    <name type="scientific">viral metagenome</name>
    <dbReference type="NCBI Taxonomy" id="1070528"/>
    <lineage>
        <taxon>unclassified sequences</taxon>
        <taxon>metagenomes</taxon>
        <taxon>organismal metagenomes</taxon>
    </lineage>
</organism>
<sequence length="224" mass="24578">MYKMIYASNFILTGSFSNIPVYTNNLTAPEFSNISLQGDVNVNGSVFTNGRMDVGKTIYATFRLNSNLSFDNTNEIHGLSNRYNFDFTSSDMSGMSNMQLAVPPFMIYNSNNGRVTVPISGLYALEMQGVFQNDPAHSNVQNGVYYKFLNHSYSNARMAASITNGSLVSTSHMAFLLAGDVFCPTFFSNDSNAQLVSTNGETYVTFSVAATVTPTHSNYVRVPV</sequence>
<reference evidence="1" key="1">
    <citation type="journal article" date="2020" name="Nature">
        <title>Giant virus diversity and host interactions through global metagenomics.</title>
        <authorList>
            <person name="Schulz F."/>
            <person name="Roux S."/>
            <person name="Paez-Espino D."/>
            <person name="Jungbluth S."/>
            <person name="Walsh D.A."/>
            <person name="Denef V.J."/>
            <person name="McMahon K.D."/>
            <person name="Konstantinidis K.T."/>
            <person name="Eloe-Fadrosh E.A."/>
            <person name="Kyrpides N.C."/>
            <person name="Woyke T."/>
        </authorList>
    </citation>
    <scope>NUCLEOTIDE SEQUENCE</scope>
    <source>
        <strain evidence="1">GVMAG-M-3300010354-11</strain>
    </source>
</reference>
<name>A0A6C0BGU2_9ZZZZ</name>
<dbReference type="EMBL" id="MN739141">
    <property type="protein sequence ID" value="QHS90618.1"/>
    <property type="molecule type" value="Genomic_DNA"/>
</dbReference>
<dbReference type="AlphaFoldDB" id="A0A6C0BGU2"/>
<proteinExistence type="predicted"/>
<accession>A0A6C0BGU2</accession>
<evidence type="ECO:0000313" key="1">
    <source>
        <dbReference type="EMBL" id="QHS90618.1"/>
    </source>
</evidence>
<protein>
    <submittedName>
        <fullName evidence="1">Uncharacterized protein</fullName>
    </submittedName>
</protein>